<name>A0ABR9S425_9BURK</name>
<dbReference type="RefSeq" id="WP_193676796.1">
    <property type="nucleotide sequence ID" value="NZ_JADDIV010000003.1"/>
</dbReference>
<organism evidence="1 2">
    <name type="scientific">Ramlibacter pallidus</name>
    <dbReference type="NCBI Taxonomy" id="2780087"/>
    <lineage>
        <taxon>Bacteria</taxon>
        <taxon>Pseudomonadati</taxon>
        <taxon>Pseudomonadota</taxon>
        <taxon>Betaproteobacteria</taxon>
        <taxon>Burkholderiales</taxon>
        <taxon>Comamonadaceae</taxon>
        <taxon>Ramlibacter</taxon>
    </lineage>
</organism>
<gene>
    <name evidence="1" type="ORF">IM787_11480</name>
</gene>
<evidence type="ECO:0000313" key="1">
    <source>
        <dbReference type="EMBL" id="MBE7368189.1"/>
    </source>
</evidence>
<keyword evidence="2" id="KW-1185">Reference proteome</keyword>
<dbReference type="Pfam" id="PF13692">
    <property type="entry name" value="Glyco_trans_1_4"/>
    <property type="match status" value="1"/>
</dbReference>
<dbReference type="PANTHER" id="PTHR12526">
    <property type="entry name" value="GLYCOSYLTRANSFERASE"/>
    <property type="match status" value="1"/>
</dbReference>
<accession>A0ABR9S425</accession>
<reference evidence="1 2" key="1">
    <citation type="submission" date="2020-10" db="EMBL/GenBank/DDBJ databases">
        <title>Ramlibacter sp. HM2 16S ribosomal RNA gene Genome sequencing and assembly.</title>
        <authorList>
            <person name="Kang M."/>
        </authorList>
    </citation>
    <scope>NUCLEOTIDE SEQUENCE [LARGE SCALE GENOMIC DNA]</scope>
    <source>
        <strain evidence="1 2">HM2</strain>
    </source>
</reference>
<dbReference type="Proteomes" id="UP000806285">
    <property type="component" value="Unassembled WGS sequence"/>
</dbReference>
<dbReference type="Gene3D" id="3.40.50.2000">
    <property type="entry name" value="Glycogen Phosphorylase B"/>
    <property type="match status" value="2"/>
</dbReference>
<dbReference type="SUPFAM" id="SSF53756">
    <property type="entry name" value="UDP-Glycosyltransferase/glycogen phosphorylase"/>
    <property type="match status" value="1"/>
</dbReference>
<protein>
    <submittedName>
        <fullName evidence="1">Glycosyltransferase</fullName>
    </submittedName>
</protein>
<dbReference type="EMBL" id="JADDIV010000003">
    <property type="protein sequence ID" value="MBE7368189.1"/>
    <property type="molecule type" value="Genomic_DNA"/>
</dbReference>
<evidence type="ECO:0000313" key="2">
    <source>
        <dbReference type="Proteomes" id="UP000806285"/>
    </source>
</evidence>
<dbReference type="PANTHER" id="PTHR12526:SF595">
    <property type="entry name" value="BLL5217 PROTEIN"/>
    <property type="match status" value="1"/>
</dbReference>
<proteinExistence type="predicted"/>
<comment type="caution">
    <text evidence="1">The sequence shown here is derived from an EMBL/GenBank/DDBJ whole genome shotgun (WGS) entry which is preliminary data.</text>
</comment>
<sequence>MRICLVSNARIPPPLYGGIERVVQWLAQDLTAMGHAVTLVARSGSALPGVACIAAESAAEVLQRLPPADIYHFHGWPPPDDFPRPWLYTLHGNEPQPQPARTIGISADHARRHGLKTFVHNGVDPAEFTFRAAKQDHLLFFSKVRRRVKGAPRALRLARAHHRKLVVAGGYRLDLLKVGGFWRSLHPSISFRGEVGGARKAELFADATALLFPIAWDEPFGLVVVEALLSGTPVIATPRGAMPELVPPQAGALFTEDTEFGAALEHAARCRPQDCRNWAMERFSSAVCARNHLVLYQRILDGENVF</sequence>